<keyword evidence="5 11" id="KW-0418">Kinase</keyword>
<comment type="catalytic activity">
    <reaction evidence="8">
        <text>L-seryl-[protein] + ATP = O-phospho-L-seryl-[protein] + ADP + H(+)</text>
        <dbReference type="Rhea" id="RHEA:17989"/>
        <dbReference type="Rhea" id="RHEA-COMP:9863"/>
        <dbReference type="Rhea" id="RHEA-COMP:11604"/>
        <dbReference type="ChEBI" id="CHEBI:15378"/>
        <dbReference type="ChEBI" id="CHEBI:29999"/>
        <dbReference type="ChEBI" id="CHEBI:30616"/>
        <dbReference type="ChEBI" id="CHEBI:83421"/>
        <dbReference type="ChEBI" id="CHEBI:456216"/>
        <dbReference type="EC" id="2.7.11.1"/>
    </reaction>
</comment>
<dbReference type="EMBL" id="CP049004">
    <property type="protein sequence ID" value="QID85057.1"/>
    <property type="molecule type" value="Genomic_DNA"/>
</dbReference>
<feature type="compositionally biased region" description="Low complexity" evidence="9">
    <location>
        <begin position="215"/>
        <end position="249"/>
    </location>
</feature>
<dbReference type="SMART" id="SM01331">
    <property type="entry name" value="DUF3635"/>
    <property type="match status" value="1"/>
</dbReference>
<dbReference type="AlphaFoldDB" id="A0A6C1E8N2"/>
<dbReference type="SUPFAM" id="SSF56112">
    <property type="entry name" value="Protein kinase-like (PK-like)"/>
    <property type="match status" value="2"/>
</dbReference>
<dbReference type="GO" id="GO:0005634">
    <property type="term" value="C:nucleus"/>
    <property type="evidence" value="ECO:0007669"/>
    <property type="project" value="TreeGrafter"/>
</dbReference>
<dbReference type="GO" id="GO:0072354">
    <property type="term" value="F:histone H3T3 kinase activity"/>
    <property type="evidence" value="ECO:0007669"/>
    <property type="project" value="TreeGrafter"/>
</dbReference>
<evidence type="ECO:0000256" key="4">
    <source>
        <dbReference type="ARBA" id="ARBA00022741"/>
    </source>
</evidence>
<evidence type="ECO:0000256" key="5">
    <source>
        <dbReference type="ARBA" id="ARBA00022777"/>
    </source>
</evidence>
<evidence type="ECO:0000256" key="2">
    <source>
        <dbReference type="ARBA" id="ARBA00022527"/>
    </source>
</evidence>
<feature type="compositionally biased region" description="Polar residues" evidence="9">
    <location>
        <begin position="120"/>
        <end position="129"/>
    </location>
</feature>
<evidence type="ECO:0000313" key="12">
    <source>
        <dbReference type="Proteomes" id="UP000501346"/>
    </source>
</evidence>
<keyword evidence="4" id="KW-0547">Nucleotide-binding</keyword>
<feature type="compositionally biased region" description="Low complexity" evidence="9">
    <location>
        <begin position="130"/>
        <end position="142"/>
    </location>
</feature>
<feature type="region of interest" description="Disordered" evidence="9">
    <location>
        <begin position="96"/>
        <end position="142"/>
    </location>
</feature>
<feature type="region of interest" description="Disordered" evidence="9">
    <location>
        <begin position="162"/>
        <end position="249"/>
    </location>
</feature>
<evidence type="ECO:0000256" key="8">
    <source>
        <dbReference type="ARBA" id="ARBA00048679"/>
    </source>
</evidence>
<sequence length="746" mass="84450">MDFETSFEEFVEDKRFIALEVSDNDDDYDTDLTTETGDELDSSVIPRMRSSKASLNTTGHSIPRKNTTNSKKRWSLLSNHSTVSSSKSKKRWSVLSSSFTSETHKDRDPRGTSQQKRKSLQSYSSLDTVASNTSLSASSSLKRSSTGLSLRQLFTKIVINDETPQPGIGIPGGKENLPPTSNKKILPIAPIGSEQNRLRTPLKPLNNQARRSTLQQQQQQQQHQHQHQQPQSLVNASFSSRRSSISSTASSSSASKWKFWKKDRSMPPPMLQADHHSMNSFSVVNRRDSATPVDPRIKVKHKSSFSEFHKAIFNSNTYSESSDTVSSMETSLKTKASSSSLSLGVLKNRNSQSSLKHKSSHASLQKFKRNKAKSSIMAPPTTTSSSNDDSCSYSSKSSTLSHRISLPVPDQVSRDKIQNKLRNSNSLLSLNSTTSSPMNKNDHDESLLRQILQNCDIKKILNPAKGDILPLINDVSHLSSIQLTSHIWQIGEVICKKIALGSINDITWDTKFLSLQELEKYRIMKQKFGGIPQLLKSFVVKEANNTLCLYLLFKDHGTPISLISLKNWKQILKIFWSCVGIINNLETNLKFEHRNLTLDNILMDGNGNITIIDFKCSRLQTPQEDVLCLRLDHPLFFPNGKDKNKINEYQYQFEFEIYQSMRILLNMDSKVFEPMTNLYWLYYLSRILLRLGDRKLGKNDLNRDKLAKVVSHLEMNLAVHKRGGQIFKRLEATDIKNTGDLLKLYK</sequence>
<dbReference type="GO" id="GO:0005737">
    <property type="term" value="C:cytoplasm"/>
    <property type="evidence" value="ECO:0007669"/>
    <property type="project" value="TreeGrafter"/>
</dbReference>
<keyword evidence="3" id="KW-0808">Transferase</keyword>
<dbReference type="Gene3D" id="1.10.510.10">
    <property type="entry name" value="Transferase(Phosphotransferase) domain 1"/>
    <property type="match status" value="2"/>
</dbReference>
<comment type="catalytic activity">
    <reaction evidence="7">
        <text>L-threonyl-[protein] + ATP = O-phospho-L-threonyl-[protein] + ADP + H(+)</text>
        <dbReference type="Rhea" id="RHEA:46608"/>
        <dbReference type="Rhea" id="RHEA-COMP:11060"/>
        <dbReference type="Rhea" id="RHEA-COMP:11605"/>
        <dbReference type="ChEBI" id="CHEBI:15378"/>
        <dbReference type="ChEBI" id="CHEBI:30013"/>
        <dbReference type="ChEBI" id="CHEBI:30616"/>
        <dbReference type="ChEBI" id="CHEBI:61977"/>
        <dbReference type="ChEBI" id="CHEBI:456216"/>
        <dbReference type="EC" id="2.7.11.1"/>
    </reaction>
</comment>
<protein>
    <recommendedName>
        <fullName evidence="1">non-specific serine/threonine protein kinase</fullName>
        <ecNumber evidence="1">2.7.11.1</ecNumber>
    </recommendedName>
</protein>
<dbReference type="PANTHER" id="PTHR24419:SF18">
    <property type="entry name" value="SERINE_THREONINE-PROTEIN KINASE HASPIN"/>
    <property type="match status" value="1"/>
</dbReference>
<dbReference type="GO" id="GO:0035556">
    <property type="term" value="P:intracellular signal transduction"/>
    <property type="evidence" value="ECO:0007669"/>
    <property type="project" value="TreeGrafter"/>
</dbReference>
<evidence type="ECO:0000256" key="9">
    <source>
        <dbReference type="SAM" id="MobiDB-lite"/>
    </source>
</evidence>
<dbReference type="Proteomes" id="UP000501346">
    <property type="component" value="Chromosome SeVII-ScVII"/>
</dbReference>
<evidence type="ECO:0000256" key="3">
    <source>
        <dbReference type="ARBA" id="ARBA00022679"/>
    </source>
</evidence>
<name>A0A6C1E8N2_SACPS</name>
<dbReference type="EC" id="2.7.11.1" evidence="1"/>
<dbReference type="InterPro" id="IPR011009">
    <property type="entry name" value="Kinase-like_dom_sf"/>
</dbReference>
<feature type="compositionally biased region" description="Polar residues" evidence="9">
    <location>
        <begin position="51"/>
        <end position="69"/>
    </location>
</feature>
<keyword evidence="2" id="KW-0723">Serine/threonine-protein kinase</keyword>
<dbReference type="OrthoDB" id="5327538at2759"/>
<feature type="compositionally biased region" description="Low complexity" evidence="9">
    <location>
        <begin position="381"/>
        <end position="397"/>
    </location>
</feature>
<dbReference type="PANTHER" id="PTHR24419">
    <property type="entry name" value="INTERLEUKIN-1 RECEPTOR-ASSOCIATED KINASE"/>
    <property type="match status" value="1"/>
</dbReference>
<evidence type="ECO:0000313" key="11">
    <source>
        <dbReference type="EMBL" id="QID85057.1"/>
    </source>
</evidence>
<dbReference type="InterPro" id="IPR024604">
    <property type="entry name" value="GSG2_C"/>
</dbReference>
<accession>A0A6C1E8N2</accession>
<feature type="region of interest" description="Disordered" evidence="9">
    <location>
        <begin position="337"/>
        <end position="397"/>
    </location>
</feature>
<evidence type="ECO:0000256" key="7">
    <source>
        <dbReference type="ARBA" id="ARBA00047899"/>
    </source>
</evidence>
<dbReference type="GO" id="GO:0000278">
    <property type="term" value="P:mitotic cell cycle"/>
    <property type="evidence" value="ECO:0007669"/>
    <property type="project" value="TreeGrafter"/>
</dbReference>
<reference evidence="11 12" key="1">
    <citation type="journal article" date="2019" name="BMC Genomics">
        <title>Chromosome level assembly and comparative genome analysis confirm lager-brewing yeasts originated from a single hybridization.</title>
        <authorList>
            <person name="Salazar A.N."/>
            <person name="Gorter de Vries A.R."/>
            <person name="van den Broek M."/>
            <person name="Brouwers N."/>
            <person name="de la Torre Cortes P."/>
            <person name="Kuijpers N.G.A."/>
            <person name="Daran J.G."/>
            <person name="Abeel T."/>
        </authorList>
    </citation>
    <scope>NUCLEOTIDE SEQUENCE [LARGE SCALE GENOMIC DNA]</scope>
    <source>
        <strain evidence="11 12">CBS 1483</strain>
    </source>
</reference>
<evidence type="ECO:0000256" key="1">
    <source>
        <dbReference type="ARBA" id="ARBA00012513"/>
    </source>
</evidence>
<keyword evidence="12" id="KW-1185">Reference proteome</keyword>
<gene>
    <name evidence="11" type="primary">ALK1_2</name>
    <name evidence="11" type="ORF">GRS66_007606</name>
</gene>
<feature type="domain" description="Serine/threonine-protein kinase haspin C-terminal" evidence="10">
    <location>
        <begin position="634"/>
        <end position="743"/>
    </location>
</feature>
<evidence type="ECO:0000256" key="6">
    <source>
        <dbReference type="ARBA" id="ARBA00022840"/>
    </source>
</evidence>
<proteinExistence type="predicted"/>
<dbReference type="Pfam" id="PF12330">
    <property type="entry name" value="Haspin_kinase"/>
    <property type="match status" value="1"/>
</dbReference>
<organism evidence="11 12">
    <name type="scientific">Saccharomyces pastorianus</name>
    <name type="common">Lager yeast</name>
    <name type="synonym">Saccharomyces cerevisiae x Saccharomyces eubayanus</name>
    <dbReference type="NCBI Taxonomy" id="27292"/>
    <lineage>
        <taxon>Eukaryota</taxon>
        <taxon>Fungi</taxon>
        <taxon>Dikarya</taxon>
        <taxon>Ascomycota</taxon>
        <taxon>Saccharomycotina</taxon>
        <taxon>Saccharomycetes</taxon>
        <taxon>Saccharomycetales</taxon>
        <taxon>Saccharomycetaceae</taxon>
        <taxon>Saccharomyces</taxon>
    </lineage>
</organism>
<dbReference type="GO" id="GO:0005524">
    <property type="term" value="F:ATP binding"/>
    <property type="evidence" value="ECO:0007669"/>
    <property type="project" value="UniProtKB-KW"/>
</dbReference>
<keyword evidence="6" id="KW-0067">ATP-binding</keyword>
<evidence type="ECO:0000259" key="10">
    <source>
        <dbReference type="SMART" id="SM01331"/>
    </source>
</evidence>
<feature type="compositionally biased region" description="Polar residues" evidence="9">
    <location>
        <begin position="205"/>
        <end position="214"/>
    </location>
</feature>
<feature type="region of interest" description="Disordered" evidence="9">
    <location>
        <begin position="24"/>
        <end position="82"/>
    </location>
</feature>
<feature type="compositionally biased region" description="Acidic residues" evidence="9">
    <location>
        <begin position="24"/>
        <end position="41"/>
    </location>
</feature>
<feature type="compositionally biased region" description="Basic residues" evidence="9">
    <location>
        <begin position="355"/>
        <end position="372"/>
    </location>
</feature>